<protein>
    <recommendedName>
        <fullName evidence="6">Protein kinase domain-containing protein</fullName>
    </recommendedName>
</protein>
<name>A0A6A3D1J4_HIBSY</name>
<dbReference type="InterPro" id="IPR008271">
    <property type="entry name" value="Ser/Thr_kinase_AS"/>
</dbReference>
<dbReference type="SMART" id="SM00220">
    <property type="entry name" value="S_TKc"/>
    <property type="match status" value="1"/>
</dbReference>
<keyword evidence="4" id="KW-0418">Kinase</keyword>
<dbReference type="InterPro" id="IPR011009">
    <property type="entry name" value="Kinase-like_dom_sf"/>
</dbReference>
<keyword evidence="8" id="KW-1185">Reference proteome</keyword>
<dbReference type="PROSITE" id="PS00108">
    <property type="entry name" value="PROTEIN_KINASE_ST"/>
    <property type="match status" value="1"/>
</dbReference>
<proteinExistence type="predicted"/>
<feature type="domain" description="Protein kinase" evidence="6">
    <location>
        <begin position="1"/>
        <end position="212"/>
    </location>
</feature>
<keyword evidence="5" id="KW-0067">ATP-binding</keyword>
<dbReference type="PROSITE" id="PS50011">
    <property type="entry name" value="PROTEIN_KINASE_DOM"/>
    <property type="match status" value="1"/>
</dbReference>
<organism evidence="7 8">
    <name type="scientific">Hibiscus syriacus</name>
    <name type="common">Rose of Sharon</name>
    <dbReference type="NCBI Taxonomy" id="106335"/>
    <lineage>
        <taxon>Eukaryota</taxon>
        <taxon>Viridiplantae</taxon>
        <taxon>Streptophyta</taxon>
        <taxon>Embryophyta</taxon>
        <taxon>Tracheophyta</taxon>
        <taxon>Spermatophyta</taxon>
        <taxon>Magnoliopsida</taxon>
        <taxon>eudicotyledons</taxon>
        <taxon>Gunneridae</taxon>
        <taxon>Pentapetalae</taxon>
        <taxon>rosids</taxon>
        <taxon>malvids</taxon>
        <taxon>Malvales</taxon>
        <taxon>Malvaceae</taxon>
        <taxon>Malvoideae</taxon>
        <taxon>Hibiscus</taxon>
    </lineage>
</organism>
<dbReference type="PANTHER" id="PTHR24346">
    <property type="entry name" value="MAP/MICROTUBULE AFFINITY-REGULATING KINASE"/>
    <property type="match status" value="1"/>
</dbReference>
<evidence type="ECO:0000256" key="1">
    <source>
        <dbReference type="ARBA" id="ARBA00022527"/>
    </source>
</evidence>
<evidence type="ECO:0000256" key="2">
    <source>
        <dbReference type="ARBA" id="ARBA00022679"/>
    </source>
</evidence>
<evidence type="ECO:0000256" key="4">
    <source>
        <dbReference type="ARBA" id="ARBA00022777"/>
    </source>
</evidence>
<dbReference type="Gene3D" id="1.10.510.10">
    <property type="entry name" value="Transferase(Phosphotransferase) domain 1"/>
    <property type="match status" value="1"/>
</dbReference>
<accession>A0A6A3D1J4</accession>
<dbReference type="GO" id="GO:0005737">
    <property type="term" value="C:cytoplasm"/>
    <property type="evidence" value="ECO:0007669"/>
    <property type="project" value="TreeGrafter"/>
</dbReference>
<keyword evidence="2" id="KW-0808">Transferase</keyword>
<dbReference type="PANTHER" id="PTHR24346:SF82">
    <property type="entry name" value="KP78A-RELATED"/>
    <property type="match status" value="1"/>
</dbReference>
<dbReference type="GO" id="GO:0004674">
    <property type="term" value="F:protein serine/threonine kinase activity"/>
    <property type="evidence" value="ECO:0007669"/>
    <property type="project" value="UniProtKB-KW"/>
</dbReference>
<dbReference type="InterPro" id="IPR000719">
    <property type="entry name" value="Prot_kinase_dom"/>
</dbReference>
<dbReference type="AlphaFoldDB" id="A0A6A3D1J4"/>
<reference evidence="7" key="1">
    <citation type="submission" date="2019-09" db="EMBL/GenBank/DDBJ databases">
        <title>Draft genome information of white flower Hibiscus syriacus.</title>
        <authorList>
            <person name="Kim Y.-M."/>
        </authorList>
    </citation>
    <scope>NUCLEOTIDE SEQUENCE [LARGE SCALE GENOMIC DNA]</scope>
    <source>
        <strain evidence="7">YM2019G1</strain>
    </source>
</reference>
<evidence type="ECO:0000256" key="3">
    <source>
        <dbReference type="ARBA" id="ARBA00022741"/>
    </source>
</evidence>
<dbReference type="GO" id="GO:0005524">
    <property type="term" value="F:ATP binding"/>
    <property type="evidence" value="ECO:0007669"/>
    <property type="project" value="UniProtKB-KW"/>
</dbReference>
<gene>
    <name evidence="7" type="ORF">F3Y22_tig00000764pilonHSYRG00192</name>
</gene>
<sequence length="212" mass="24095">MDGSGGSEVDSVSNYRLGRTIGIVGREIKIVRLLMHPHITLVYEVIETTTDIFMVVEYVESGELYDYIAGNMVVHRDLKPENILLNSRCPNYAAPEIISGELYAGPEVDVWICGVILKWLGWDLEGTIWLNLFATEFKMRELLLTTYCWISTMKSPGAILELSFKKLWNIQRSPSDGTYIVPAVGYRLSGYTTHEAMSLRSPERKWALRLEV</sequence>
<keyword evidence="1" id="KW-0723">Serine/threonine-protein kinase</keyword>
<dbReference type="SUPFAM" id="SSF56112">
    <property type="entry name" value="Protein kinase-like (PK-like)"/>
    <property type="match status" value="1"/>
</dbReference>
<dbReference type="EMBL" id="VEPZ02000069">
    <property type="protein sequence ID" value="KAE8734504.1"/>
    <property type="molecule type" value="Genomic_DNA"/>
</dbReference>
<evidence type="ECO:0000313" key="7">
    <source>
        <dbReference type="EMBL" id="KAE8734504.1"/>
    </source>
</evidence>
<dbReference type="Proteomes" id="UP000436088">
    <property type="component" value="Unassembled WGS sequence"/>
</dbReference>
<keyword evidence="3" id="KW-0547">Nucleotide-binding</keyword>
<evidence type="ECO:0000256" key="5">
    <source>
        <dbReference type="ARBA" id="ARBA00022840"/>
    </source>
</evidence>
<evidence type="ECO:0000259" key="6">
    <source>
        <dbReference type="PROSITE" id="PS50011"/>
    </source>
</evidence>
<comment type="caution">
    <text evidence="7">The sequence shown here is derived from an EMBL/GenBank/DDBJ whole genome shotgun (WGS) entry which is preliminary data.</text>
</comment>
<dbReference type="Gene3D" id="3.30.200.20">
    <property type="entry name" value="Phosphorylase Kinase, domain 1"/>
    <property type="match status" value="1"/>
</dbReference>
<evidence type="ECO:0000313" key="8">
    <source>
        <dbReference type="Proteomes" id="UP000436088"/>
    </source>
</evidence>
<dbReference type="GO" id="GO:0035556">
    <property type="term" value="P:intracellular signal transduction"/>
    <property type="evidence" value="ECO:0007669"/>
    <property type="project" value="TreeGrafter"/>
</dbReference>